<sequence length="373" mass="41878">MFSTILIIFLLLLWPFMSFLPGVGTFIARTLGIMSNHPTPATRHGGANNESSPPLLSGSPDTQSDVFEPSTMDVVVAKAMLSEALKLPHEIALSILDFAEYWPHTSTLLDHPITVHSGRGREDHFVMRSKPLGLIKKIHYDDHYYSFTTSQPLLHSEDGQYPLSQYQQWIGGPTDTLEHPCRKIVFTIRSRDQGWGGSPPDRGTYRGSWTWFEAGLERFDRNATHPKDTPEKDAAADESVANEAGESSTLLSKEVLPDPYFPVYGMRSVYPTIDPDRPAFHHGLHPSHDWTIQKNRAATRQPTTHKVVWSWKDDVNPLTAEQLEGLGRGTATGNGGFVRNLKLGDVVTVWAKARFAGWINYVERVDMDIYWAL</sequence>
<evidence type="ECO:0000256" key="1">
    <source>
        <dbReference type="SAM" id="MobiDB-lite"/>
    </source>
</evidence>
<feature type="chain" id="PRO_5008266558" evidence="2">
    <location>
        <begin position="19"/>
        <end position="373"/>
    </location>
</feature>
<evidence type="ECO:0000313" key="4">
    <source>
        <dbReference type="Proteomes" id="UP000078559"/>
    </source>
</evidence>
<gene>
    <name evidence="3" type="ORF">VM1G_10768</name>
</gene>
<organism evidence="3 4">
    <name type="scientific">Cytospora mali</name>
    <name type="common">Apple Valsa canker fungus</name>
    <name type="synonym">Valsa mali</name>
    <dbReference type="NCBI Taxonomy" id="578113"/>
    <lineage>
        <taxon>Eukaryota</taxon>
        <taxon>Fungi</taxon>
        <taxon>Dikarya</taxon>
        <taxon>Ascomycota</taxon>
        <taxon>Pezizomycotina</taxon>
        <taxon>Sordariomycetes</taxon>
        <taxon>Sordariomycetidae</taxon>
        <taxon>Diaporthales</taxon>
        <taxon>Cytosporaceae</taxon>
        <taxon>Cytospora</taxon>
    </lineage>
</organism>
<name>A0A194VJB1_CYTMA</name>
<feature type="compositionally biased region" description="Polar residues" evidence="1">
    <location>
        <begin position="48"/>
        <end position="63"/>
    </location>
</feature>
<proteinExistence type="predicted"/>
<dbReference type="EMBL" id="KN796116">
    <property type="protein sequence ID" value="KUI63970.1"/>
    <property type="molecule type" value="Genomic_DNA"/>
</dbReference>
<keyword evidence="2" id="KW-0732">Signal</keyword>
<protein>
    <submittedName>
        <fullName evidence="3">Uncharacterized protein</fullName>
    </submittedName>
</protein>
<evidence type="ECO:0000256" key="2">
    <source>
        <dbReference type="SAM" id="SignalP"/>
    </source>
</evidence>
<dbReference type="AlphaFoldDB" id="A0A194VJB1"/>
<dbReference type="Proteomes" id="UP000078559">
    <property type="component" value="Unassembled WGS sequence"/>
</dbReference>
<feature type="region of interest" description="Disordered" evidence="1">
    <location>
        <begin position="39"/>
        <end position="63"/>
    </location>
</feature>
<feature type="region of interest" description="Disordered" evidence="1">
    <location>
        <begin position="220"/>
        <end position="251"/>
    </location>
</feature>
<feature type="signal peptide" evidence="2">
    <location>
        <begin position="1"/>
        <end position="18"/>
    </location>
</feature>
<keyword evidence="4" id="KW-1185">Reference proteome</keyword>
<accession>A0A194VJB1</accession>
<evidence type="ECO:0000313" key="3">
    <source>
        <dbReference type="EMBL" id="KUI63970.1"/>
    </source>
</evidence>
<feature type="compositionally biased region" description="Basic and acidic residues" evidence="1">
    <location>
        <begin position="220"/>
        <end position="235"/>
    </location>
</feature>
<dbReference type="OrthoDB" id="66095at2759"/>
<reference evidence="3" key="1">
    <citation type="submission" date="2014-12" db="EMBL/GenBank/DDBJ databases">
        <title>Genome Sequence of Valsa Canker Pathogens Uncovers a Specific Adaption of Colonization on Woody Bark.</title>
        <authorList>
            <person name="Yin Z."/>
            <person name="Liu H."/>
            <person name="Gao X."/>
            <person name="Li Z."/>
            <person name="Song N."/>
            <person name="Ke X."/>
            <person name="Dai Q."/>
            <person name="Wu Y."/>
            <person name="Sun Y."/>
            <person name="Xu J.-R."/>
            <person name="Kang Z.K."/>
            <person name="Wang L."/>
            <person name="Huang L."/>
        </authorList>
    </citation>
    <scope>NUCLEOTIDE SEQUENCE [LARGE SCALE GENOMIC DNA]</scope>
    <source>
        <strain evidence="3">03-8</strain>
    </source>
</reference>